<keyword evidence="5 6" id="KW-0560">Oxidoreductase</keyword>
<name>A0A650EJH9_9HELI</name>
<feature type="binding site" evidence="5">
    <location>
        <position position="257"/>
    </location>
    <ligand>
        <name>isopentenyl diphosphate</name>
        <dbReference type="ChEBI" id="CHEBI:128769"/>
    </ligand>
</feature>
<feature type="binding site" evidence="5">
    <location>
        <position position="36"/>
    </location>
    <ligand>
        <name>dimethylallyl diphosphate</name>
        <dbReference type="ChEBI" id="CHEBI:57623"/>
    </ligand>
</feature>
<gene>
    <name evidence="5 6" type="primary">ispH</name>
    <name evidence="6" type="ORF">Helico4rc_0050</name>
</gene>
<dbReference type="Gene3D" id="3.40.50.11270">
    <property type="match status" value="1"/>
</dbReference>
<organism evidence="6">
    <name type="scientific">uncultured Helicobacter sp</name>
    <dbReference type="NCBI Taxonomy" id="175537"/>
    <lineage>
        <taxon>Bacteria</taxon>
        <taxon>Pseudomonadati</taxon>
        <taxon>Campylobacterota</taxon>
        <taxon>Epsilonproteobacteria</taxon>
        <taxon>Campylobacterales</taxon>
        <taxon>Helicobacteraceae</taxon>
        <taxon>Helicobacter</taxon>
        <taxon>environmental samples</taxon>
    </lineage>
</organism>
<comment type="function">
    <text evidence="5">Catalyzes the conversion of 1-hydroxy-2-methyl-2-(E)-butenyl 4-diphosphate (HMBPP) into a mixture of isopentenyl diphosphate (IPP) and dimethylallyl diphosphate (DMAPP). Acts in the terminal step of the DOXP/MEP pathway for isoprenoid precursor biosynthesis.</text>
</comment>
<feature type="binding site" evidence="5">
    <location>
        <position position="213"/>
    </location>
    <ligand>
        <name>isopentenyl diphosphate</name>
        <dbReference type="ChEBI" id="CHEBI:128769"/>
    </ligand>
</feature>
<feature type="binding site" evidence="5">
    <location>
        <position position="36"/>
    </location>
    <ligand>
        <name>(2E)-4-hydroxy-3-methylbut-2-enyl diphosphate</name>
        <dbReference type="ChEBI" id="CHEBI:128753"/>
    </ligand>
</feature>
<keyword evidence="2 5" id="KW-0479">Metal-binding</keyword>
<dbReference type="GO" id="GO:0051539">
    <property type="term" value="F:4 iron, 4 sulfur cluster binding"/>
    <property type="evidence" value="ECO:0007669"/>
    <property type="project" value="UniProtKB-UniRule"/>
</dbReference>
<dbReference type="UniPathway" id="UPA00059">
    <property type="reaction ID" value="UER00105"/>
</dbReference>
<feature type="binding site" evidence="5">
    <location>
        <position position="157"/>
    </location>
    <ligand>
        <name>(2E)-4-hydroxy-3-methylbut-2-enyl diphosphate</name>
        <dbReference type="ChEBI" id="CHEBI:128753"/>
    </ligand>
</feature>
<dbReference type="GO" id="GO:0046872">
    <property type="term" value="F:metal ion binding"/>
    <property type="evidence" value="ECO:0007669"/>
    <property type="project" value="UniProtKB-KW"/>
</dbReference>
<evidence type="ECO:0000256" key="4">
    <source>
        <dbReference type="ARBA" id="ARBA00023014"/>
    </source>
</evidence>
<feature type="binding site" evidence="5">
    <location>
        <position position="185"/>
    </location>
    <ligand>
        <name>[4Fe-4S] cluster</name>
        <dbReference type="ChEBI" id="CHEBI:49883"/>
    </ligand>
</feature>
<feature type="binding site" evidence="5">
    <location>
        <position position="70"/>
    </location>
    <ligand>
        <name>dimethylallyl diphosphate</name>
        <dbReference type="ChEBI" id="CHEBI:57623"/>
    </ligand>
</feature>
<dbReference type="GO" id="GO:0019288">
    <property type="term" value="P:isopentenyl diphosphate biosynthetic process, methylerythritol 4-phosphate pathway"/>
    <property type="evidence" value="ECO:0007669"/>
    <property type="project" value="UniProtKB-UniRule"/>
</dbReference>
<dbReference type="PANTHER" id="PTHR30426">
    <property type="entry name" value="4-HYDROXY-3-METHYLBUT-2-ENYL DIPHOSPHATE REDUCTASE"/>
    <property type="match status" value="1"/>
</dbReference>
<feature type="binding site" evidence="5">
    <location>
        <position position="36"/>
    </location>
    <ligand>
        <name>isopentenyl diphosphate</name>
        <dbReference type="ChEBI" id="CHEBI:128769"/>
    </ligand>
</feature>
<reference evidence="6" key="1">
    <citation type="journal article" date="2020" name="J. ISSAAS">
        <title>Lactobacilli and other gastrointestinal microbiota of Peromyscus leucopus, reservoir host for agents of Lyme disease and other zoonoses in North America.</title>
        <authorList>
            <person name="Milovic A."/>
            <person name="Bassam K."/>
            <person name="Shao H."/>
            <person name="Chatzistamou I."/>
            <person name="Tufts D.M."/>
            <person name="Diuk-Wasser M."/>
            <person name="Barbour A.G."/>
        </authorList>
    </citation>
    <scope>NUCLEOTIDE SEQUENCE</scope>
    <source>
        <strain evidence="6">LL4</strain>
    </source>
</reference>
<evidence type="ECO:0000256" key="3">
    <source>
        <dbReference type="ARBA" id="ARBA00023004"/>
    </source>
</evidence>
<evidence type="ECO:0000313" key="6">
    <source>
        <dbReference type="EMBL" id="QGT49887.1"/>
    </source>
</evidence>
<feature type="binding site" evidence="5">
    <location>
        <position position="214"/>
    </location>
    <ligand>
        <name>(2E)-4-hydroxy-3-methylbut-2-enyl diphosphate</name>
        <dbReference type="ChEBI" id="CHEBI:128753"/>
    </ligand>
</feature>
<accession>A0A650EJH9</accession>
<feature type="binding site" evidence="5">
    <location>
        <position position="120"/>
    </location>
    <ligand>
        <name>(2E)-4-hydroxy-3-methylbut-2-enyl diphosphate</name>
        <dbReference type="ChEBI" id="CHEBI:128753"/>
    </ligand>
</feature>
<feature type="binding site" evidence="5">
    <location>
        <position position="12"/>
    </location>
    <ligand>
        <name>[4Fe-4S] cluster</name>
        <dbReference type="ChEBI" id="CHEBI:49883"/>
    </ligand>
</feature>
<keyword evidence="3 5" id="KW-0408">Iron</keyword>
<dbReference type="GO" id="GO:0016114">
    <property type="term" value="P:terpenoid biosynthetic process"/>
    <property type="evidence" value="ECO:0007669"/>
    <property type="project" value="UniProtKB-UniRule"/>
</dbReference>
<feature type="binding site" evidence="5">
    <location>
        <position position="70"/>
    </location>
    <ligand>
        <name>(2E)-4-hydroxy-3-methylbut-2-enyl diphosphate</name>
        <dbReference type="ChEBI" id="CHEBI:128753"/>
    </ligand>
</feature>
<dbReference type="UniPathway" id="UPA00056">
    <property type="reaction ID" value="UER00097"/>
</dbReference>
<dbReference type="GO" id="GO:0051745">
    <property type="term" value="F:4-hydroxy-3-methylbut-2-enyl diphosphate reductase activity"/>
    <property type="evidence" value="ECO:0007669"/>
    <property type="project" value="UniProtKB-UniRule"/>
</dbReference>
<sequence>MNIKFAEKYGFCFGVKRAIQIAERNRNATTLGPIIHNTREIARLERDFDVSLSEDIENLADAQNVIIRTHGITKQDLQTLQERKKHIIDATCPFVTKPQKIVKKMSDEHYQIIIFGDKIHPEVKGVASYGENVCVITSVEELEKVKLEKKVALVSQTTKQPKQFEQIAAYLVSKVNECRVFNTICNATFDNQHAADMLSRDVDVMIVVGGKNSSNTKQLLAIVQKHCPHSYLVEDENDLQESWFEGKALCGITAGASTPDWIIKRVQEKIEQI</sequence>
<dbReference type="NCBIfam" id="TIGR00216">
    <property type="entry name" value="ispH_lytB"/>
    <property type="match status" value="1"/>
</dbReference>
<comment type="catalytic activity">
    <reaction evidence="5">
        <text>isopentenyl diphosphate + 2 oxidized [2Fe-2S]-[ferredoxin] + H2O = (2E)-4-hydroxy-3-methylbut-2-enyl diphosphate + 2 reduced [2Fe-2S]-[ferredoxin] + 2 H(+)</text>
        <dbReference type="Rhea" id="RHEA:24488"/>
        <dbReference type="Rhea" id="RHEA-COMP:10000"/>
        <dbReference type="Rhea" id="RHEA-COMP:10001"/>
        <dbReference type="ChEBI" id="CHEBI:15377"/>
        <dbReference type="ChEBI" id="CHEBI:15378"/>
        <dbReference type="ChEBI" id="CHEBI:33737"/>
        <dbReference type="ChEBI" id="CHEBI:33738"/>
        <dbReference type="ChEBI" id="CHEBI:128753"/>
        <dbReference type="ChEBI" id="CHEBI:128769"/>
        <dbReference type="EC" id="1.17.7.4"/>
    </reaction>
</comment>
<evidence type="ECO:0000256" key="2">
    <source>
        <dbReference type="ARBA" id="ARBA00022723"/>
    </source>
</evidence>
<feature type="binding site" evidence="5">
    <location>
        <position position="214"/>
    </location>
    <ligand>
        <name>isopentenyl diphosphate</name>
        <dbReference type="ChEBI" id="CHEBI:128769"/>
    </ligand>
</feature>
<keyword evidence="5" id="KW-0414">Isoprene biosynthesis</keyword>
<feature type="binding site" evidence="5">
    <location>
        <position position="213"/>
    </location>
    <ligand>
        <name>(2E)-4-hydroxy-3-methylbut-2-enyl diphosphate</name>
        <dbReference type="ChEBI" id="CHEBI:128753"/>
    </ligand>
</feature>
<dbReference type="EC" id="1.17.7.4" evidence="5"/>
<proteinExistence type="inferred from homology"/>
<comment type="pathway">
    <text evidence="5">Isoprenoid biosynthesis; dimethylallyl diphosphate biosynthesis; dimethylallyl diphosphate from (2E)-4-hydroxy-3-methylbutenyl diphosphate: step 1/1.</text>
</comment>
<feature type="binding site" evidence="5">
    <location>
        <position position="120"/>
    </location>
    <ligand>
        <name>isopentenyl diphosphate</name>
        <dbReference type="ChEBI" id="CHEBI:128769"/>
    </ligand>
</feature>
<dbReference type="InterPro" id="IPR003451">
    <property type="entry name" value="LytB/IspH"/>
</dbReference>
<keyword evidence="1 5" id="KW-0004">4Fe-4S</keyword>
<dbReference type="PANTHER" id="PTHR30426:SF0">
    <property type="entry name" value="4-HYDROXY-3-METHYLBUT-2-ENYL DIPHOSPHATE REDUCTASE"/>
    <property type="match status" value="1"/>
</dbReference>
<feature type="binding site" evidence="5">
    <location>
        <position position="215"/>
    </location>
    <ligand>
        <name>isopentenyl diphosphate</name>
        <dbReference type="ChEBI" id="CHEBI:128769"/>
    </ligand>
</feature>
<feature type="binding site" evidence="5">
    <location>
        <position position="214"/>
    </location>
    <ligand>
        <name>dimethylallyl diphosphate</name>
        <dbReference type="ChEBI" id="CHEBI:57623"/>
    </ligand>
</feature>
<keyword evidence="4 5" id="KW-0411">Iron-sulfur</keyword>
<comment type="similarity">
    <text evidence="5">Belongs to the IspH family.</text>
</comment>
<evidence type="ECO:0000256" key="1">
    <source>
        <dbReference type="ARBA" id="ARBA00022485"/>
    </source>
</evidence>
<feature type="binding site" evidence="5">
    <location>
        <position position="215"/>
    </location>
    <ligand>
        <name>(2E)-4-hydroxy-3-methylbut-2-enyl diphosphate</name>
        <dbReference type="ChEBI" id="CHEBI:128753"/>
    </ligand>
</feature>
<dbReference type="Pfam" id="PF02401">
    <property type="entry name" value="LYTB"/>
    <property type="match status" value="1"/>
</dbReference>
<feature type="binding site" evidence="5">
    <location>
        <position position="120"/>
    </location>
    <ligand>
        <name>dimethylallyl diphosphate</name>
        <dbReference type="ChEBI" id="CHEBI:57623"/>
    </ligand>
</feature>
<dbReference type="AlphaFoldDB" id="A0A650EJH9"/>
<feature type="binding site" evidence="5">
    <location>
        <position position="213"/>
    </location>
    <ligand>
        <name>dimethylallyl diphosphate</name>
        <dbReference type="ChEBI" id="CHEBI:57623"/>
    </ligand>
</feature>
<dbReference type="NCBIfam" id="NF002187">
    <property type="entry name" value="PRK01045.1-1"/>
    <property type="match status" value="1"/>
</dbReference>
<dbReference type="CDD" id="cd13944">
    <property type="entry name" value="lytB_ispH"/>
    <property type="match status" value="1"/>
</dbReference>
<evidence type="ECO:0000256" key="5">
    <source>
        <dbReference type="HAMAP-Rule" id="MF_00191"/>
    </source>
</evidence>
<comment type="cofactor">
    <cofactor evidence="5">
        <name>[4Fe-4S] cluster</name>
        <dbReference type="ChEBI" id="CHEBI:49883"/>
    </cofactor>
    <text evidence="5">Binds 1 [4Fe-4S] cluster per subunit.</text>
</comment>
<protein>
    <recommendedName>
        <fullName evidence="5">4-hydroxy-3-methylbut-2-enyl diphosphate reductase</fullName>
        <shortName evidence="5">HMBPP reductase</shortName>
        <ecNumber evidence="5">1.17.7.4</ecNumber>
    </recommendedName>
</protein>
<feature type="binding site" evidence="5">
    <location>
        <position position="257"/>
    </location>
    <ligand>
        <name>dimethylallyl diphosphate</name>
        <dbReference type="ChEBI" id="CHEBI:57623"/>
    </ligand>
</feature>
<dbReference type="GO" id="GO:0050992">
    <property type="term" value="P:dimethylallyl diphosphate biosynthetic process"/>
    <property type="evidence" value="ECO:0007669"/>
    <property type="project" value="UniProtKB-UniRule"/>
</dbReference>
<dbReference type="HAMAP" id="MF_00191">
    <property type="entry name" value="IspH"/>
    <property type="match status" value="1"/>
</dbReference>
<dbReference type="EMBL" id="MN577567">
    <property type="protein sequence ID" value="QGT49887.1"/>
    <property type="molecule type" value="Genomic_DNA"/>
</dbReference>
<feature type="binding site" evidence="5">
    <location>
        <position position="215"/>
    </location>
    <ligand>
        <name>dimethylallyl diphosphate</name>
        <dbReference type="ChEBI" id="CHEBI:57623"/>
    </ligand>
</feature>
<comment type="catalytic activity">
    <reaction evidence="5">
        <text>dimethylallyl diphosphate + 2 oxidized [2Fe-2S]-[ferredoxin] + H2O = (2E)-4-hydroxy-3-methylbut-2-enyl diphosphate + 2 reduced [2Fe-2S]-[ferredoxin] + 2 H(+)</text>
        <dbReference type="Rhea" id="RHEA:24825"/>
        <dbReference type="Rhea" id="RHEA-COMP:10000"/>
        <dbReference type="Rhea" id="RHEA-COMP:10001"/>
        <dbReference type="ChEBI" id="CHEBI:15377"/>
        <dbReference type="ChEBI" id="CHEBI:15378"/>
        <dbReference type="ChEBI" id="CHEBI:33737"/>
        <dbReference type="ChEBI" id="CHEBI:33738"/>
        <dbReference type="ChEBI" id="CHEBI:57623"/>
        <dbReference type="ChEBI" id="CHEBI:128753"/>
        <dbReference type="EC" id="1.17.7.4"/>
    </reaction>
</comment>
<comment type="pathway">
    <text evidence="5">Isoprenoid biosynthesis; isopentenyl diphosphate biosynthesis via DXP pathway; isopentenyl diphosphate from 1-deoxy-D-xylulose 5-phosphate: step 6/6.</text>
</comment>
<feature type="binding site" evidence="5">
    <location>
        <position position="70"/>
    </location>
    <ligand>
        <name>isopentenyl diphosphate</name>
        <dbReference type="ChEBI" id="CHEBI:128769"/>
    </ligand>
</feature>
<feature type="active site" description="Proton donor" evidence="5">
    <location>
        <position position="122"/>
    </location>
</feature>
<feature type="binding site" evidence="5">
    <location>
        <position position="257"/>
    </location>
    <ligand>
        <name>(2E)-4-hydroxy-3-methylbut-2-enyl diphosphate</name>
        <dbReference type="ChEBI" id="CHEBI:128753"/>
    </ligand>
</feature>
<feature type="binding site" evidence="5">
    <location>
        <position position="92"/>
    </location>
    <ligand>
        <name>[4Fe-4S] cluster</name>
        <dbReference type="ChEBI" id="CHEBI:49883"/>
    </ligand>
</feature>
<dbReference type="Gene3D" id="3.40.1010.20">
    <property type="entry name" value="4-hydroxy-3-methylbut-2-enyl diphosphate reductase, catalytic domain"/>
    <property type="match status" value="2"/>
</dbReference>